<evidence type="ECO:0000256" key="1">
    <source>
        <dbReference type="SAM" id="MobiDB-lite"/>
    </source>
</evidence>
<sequence length="83" mass="9817">MSQTRIENRLCNGLFSPSEWNAAWRLCALSYIRRQKEKGRSANVREKIADTTEKKRRQAGETTPKNLRRNRIYVILQSYFKIA</sequence>
<dbReference type="AlphaFoldDB" id="A0AAP9DH81"/>
<organism evidence="2 3">
    <name type="scientific">Bacteroides ovatus</name>
    <dbReference type="NCBI Taxonomy" id="28116"/>
    <lineage>
        <taxon>Bacteria</taxon>
        <taxon>Pseudomonadati</taxon>
        <taxon>Bacteroidota</taxon>
        <taxon>Bacteroidia</taxon>
        <taxon>Bacteroidales</taxon>
        <taxon>Bacteroidaceae</taxon>
        <taxon>Bacteroides</taxon>
    </lineage>
</organism>
<name>A0AAP9DH81_BACOV</name>
<reference evidence="3" key="1">
    <citation type="journal article" date="2018" name="J. Anim. Genet.">
        <title>Acquired interbacterial defense systems protect against interspecies antagonism in the human gut microbiome.</title>
        <authorList>
            <person name="Ross B.D."/>
            <person name="Verster A.J."/>
            <person name="Radey M.C."/>
            <person name="Schmidtke D.T."/>
            <person name="Pope C.E."/>
            <person name="Hoffman L.R."/>
            <person name="Hajjar A."/>
            <person name="Peterson S.B."/>
            <person name="Borenstein E."/>
            <person name="Mougous J."/>
        </authorList>
    </citation>
    <scope>NUCLEOTIDE SEQUENCE [LARGE SCALE GENOMIC DNA]</scope>
    <source>
        <strain evidence="3">3725 D1 iv</strain>
    </source>
</reference>
<gene>
    <name evidence="2" type="ORF">DYI28_08040</name>
</gene>
<evidence type="ECO:0000313" key="2">
    <source>
        <dbReference type="EMBL" id="QDM08680.1"/>
    </source>
</evidence>
<feature type="compositionally biased region" description="Basic and acidic residues" evidence="1">
    <location>
        <begin position="41"/>
        <end position="53"/>
    </location>
</feature>
<dbReference type="EMBL" id="CP041395">
    <property type="protein sequence ID" value="QDM08680.1"/>
    <property type="molecule type" value="Genomic_DNA"/>
</dbReference>
<protein>
    <submittedName>
        <fullName evidence="2">Uncharacterized protein</fullName>
    </submittedName>
</protein>
<feature type="region of interest" description="Disordered" evidence="1">
    <location>
        <begin position="41"/>
        <end position="65"/>
    </location>
</feature>
<accession>A0AAP9DH81</accession>
<evidence type="ECO:0000313" key="3">
    <source>
        <dbReference type="Proteomes" id="UP000318823"/>
    </source>
</evidence>
<dbReference type="Proteomes" id="UP000318823">
    <property type="component" value="Chromosome"/>
</dbReference>
<proteinExistence type="predicted"/>